<proteinExistence type="predicted"/>
<accession>A0A6G1GVW1</accession>
<name>A0A6G1GVW1_9PEZI</name>
<protein>
    <recommendedName>
        <fullName evidence="4">Secreted protein</fullName>
    </recommendedName>
</protein>
<dbReference type="Proteomes" id="UP000800041">
    <property type="component" value="Unassembled WGS sequence"/>
</dbReference>
<evidence type="ECO:0000313" key="2">
    <source>
        <dbReference type="EMBL" id="KAF1985065.1"/>
    </source>
</evidence>
<evidence type="ECO:0000313" key="3">
    <source>
        <dbReference type="Proteomes" id="UP000800041"/>
    </source>
</evidence>
<evidence type="ECO:0000256" key="1">
    <source>
        <dbReference type="SAM" id="SignalP"/>
    </source>
</evidence>
<dbReference type="AlphaFoldDB" id="A0A6G1GVW1"/>
<organism evidence="2 3">
    <name type="scientific">Aulographum hederae CBS 113979</name>
    <dbReference type="NCBI Taxonomy" id="1176131"/>
    <lineage>
        <taxon>Eukaryota</taxon>
        <taxon>Fungi</taxon>
        <taxon>Dikarya</taxon>
        <taxon>Ascomycota</taxon>
        <taxon>Pezizomycotina</taxon>
        <taxon>Dothideomycetes</taxon>
        <taxon>Pleosporomycetidae</taxon>
        <taxon>Aulographales</taxon>
        <taxon>Aulographaceae</taxon>
    </lineage>
</organism>
<keyword evidence="3" id="KW-1185">Reference proteome</keyword>
<sequence>MGLAVGIMVVVDLVLDLLVAVSGPDHSSGGLSMFCMCDHIYKMGSFLTSFSDSVCQLTRAFISSSQSFSEFSFSPFSDTLSVYRLSLFYSYYPYSSYSSSLYTT</sequence>
<feature type="signal peptide" evidence="1">
    <location>
        <begin position="1"/>
        <end position="20"/>
    </location>
</feature>
<evidence type="ECO:0008006" key="4">
    <source>
        <dbReference type="Google" id="ProtNLM"/>
    </source>
</evidence>
<gene>
    <name evidence="2" type="ORF">K402DRAFT_117291</name>
</gene>
<keyword evidence="1" id="KW-0732">Signal</keyword>
<reference evidence="2" key="1">
    <citation type="journal article" date="2020" name="Stud. Mycol.">
        <title>101 Dothideomycetes genomes: a test case for predicting lifestyles and emergence of pathogens.</title>
        <authorList>
            <person name="Haridas S."/>
            <person name="Albert R."/>
            <person name="Binder M."/>
            <person name="Bloem J."/>
            <person name="Labutti K."/>
            <person name="Salamov A."/>
            <person name="Andreopoulos B."/>
            <person name="Baker S."/>
            <person name="Barry K."/>
            <person name="Bills G."/>
            <person name="Bluhm B."/>
            <person name="Cannon C."/>
            <person name="Castanera R."/>
            <person name="Culley D."/>
            <person name="Daum C."/>
            <person name="Ezra D."/>
            <person name="Gonzalez J."/>
            <person name="Henrissat B."/>
            <person name="Kuo A."/>
            <person name="Liang C."/>
            <person name="Lipzen A."/>
            <person name="Lutzoni F."/>
            <person name="Magnuson J."/>
            <person name="Mondo S."/>
            <person name="Nolan M."/>
            <person name="Ohm R."/>
            <person name="Pangilinan J."/>
            <person name="Park H.-J."/>
            <person name="Ramirez L."/>
            <person name="Alfaro M."/>
            <person name="Sun H."/>
            <person name="Tritt A."/>
            <person name="Yoshinaga Y."/>
            <person name="Zwiers L.-H."/>
            <person name="Turgeon B."/>
            <person name="Goodwin S."/>
            <person name="Spatafora J."/>
            <person name="Crous P."/>
            <person name="Grigoriev I."/>
        </authorList>
    </citation>
    <scope>NUCLEOTIDE SEQUENCE</scope>
    <source>
        <strain evidence="2">CBS 113979</strain>
    </source>
</reference>
<feature type="chain" id="PRO_5026233698" description="Secreted protein" evidence="1">
    <location>
        <begin position="21"/>
        <end position="104"/>
    </location>
</feature>
<dbReference type="EMBL" id="ML977164">
    <property type="protein sequence ID" value="KAF1985065.1"/>
    <property type="molecule type" value="Genomic_DNA"/>
</dbReference>